<dbReference type="InterPro" id="IPR016208">
    <property type="entry name" value="Ald_Oxase/xanthine_DH-like"/>
</dbReference>
<dbReference type="Gene3D" id="3.30.365.10">
    <property type="entry name" value="Aldehyde oxidase/xanthine dehydrogenase, molybdopterin binding domain"/>
    <property type="match status" value="4"/>
</dbReference>
<dbReference type="SUPFAM" id="SSF54665">
    <property type="entry name" value="CO dehydrogenase molybdoprotein N-domain-like"/>
    <property type="match status" value="1"/>
</dbReference>
<dbReference type="InterPro" id="IPR036856">
    <property type="entry name" value="Ald_Oxase/Xan_DH_a/b_sf"/>
</dbReference>
<accession>A0ABU9H867</accession>
<evidence type="ECO:0000313" key="2">
    <source>
        <dbReference type="EMBL" id="MEL0658059.1"/>
    </source>
</evidence>
<dbReference type="EMBL" id="JBAKBA010000004">
    <property type="protein sequence ID" value="MEL0658059.1"/>
    <property type="molecule type" value="Genomic_DNA"/>
</dbReference>
<dbReference type="EC" id="1.17.1.4" evidence="2"/>
<keyword evidence="3" id="KW-1185">Reference proteome</keyword>
<feature type="domain" description="Aldehyde oxidase/xanthine dehydrogenase a/b hammerhead" evidence="1">
    <location>
        <begin position="31"/>
        <end position="138"/>
    </location>
</feature>
<dbReference type="Pfam" id="PF01315">
    <property type="entry name" value="Ald_Xan_dh_C"/>
    <property type="match status" value="1"/>
</dbReference>
<name>A0ABU9H867_9GAMM</name>
<dbReference type="Gene3D" id="3.90.1170.50">
    <property type="entry name" value="Aldehyde oxidase/xanthine dehydrogenase, a/b hammerhead"/>
    <property type="match status" value="1"/>
</dbReference>
<dbReference type="GO" id="GO:0004854">
    <property type="term" value="F:xanthine dehydrogenase activity"/>
    <property type="evidence" value="ECO:0007669"/>
    <property type="project" value="UniProtKB-EC"/>
</dbReference>
<dbReference type="InterPro" id="IPR046867">
    <property type="entry name" value="AldOxase/xan_DH_MoCoBD2"/>
</dbReference>
<evidence type="ECO:0000259" key="1">
    <source>
        <dbReference type="SMART" id="SM01008"/>
    </source>
</evidence>
<dbReference type="SMART" id="SM01008">
    <property type="entry name" value="Ald_Xan_dh_C"/>
    <property type="match status" value="1"/>
</dbReference>
<dbReference type="SUPFAM" id="SSF56003">
    <property type="entry name" value="Molybdenum cofactor-binding domain"/>
    <property type="match status" value="1"/>
</dbReference>
<reference evidence="2 3" key="1">
    <citation type="submission" date="2024-02" db="EMBL/GenBank/DDBJ databases">
        <title>Bacteria isolated from the canopy kelp, Nereocystis luetkeana.</title>
        <authorList>
            <person name="Pfister C.A."/>
            <person name="Younker I.T."/>
            <person name="Light S.H."/>
        </authorList>
    </citation>
    <scope>NUCLEOTIDE SEQUENCE [LARGE SCALE GENOMIC DNA]</scope>
    <source>
        <strain evidence="2 3">TI.2.07</strain>
    </source>
</reference>
<gene>
    <name evidence="2" type="primary">xdhB</name>
    <name evidence="2" type="ORF">V6255_02805</name>
</gene>
<sequence length="792" mass="86268">MRHFKTDKPSGSTKNAIGSSFIHESAVKQVIGKAAYIDDRPEEVNSLHAYPVLSTISSGKILSIDTSDALQIEGVVAIYGTQDIPGKNDIGPVFSGDILLTDDVIEYHSQPILLVVATSYQTARIAARKVAIEYQETAAVIDIKEAIANKSWVRPPHALHRGDAQQAIKDATHQVSGELYVGGQEHFYLEGQVSIATPTEDGGMFIQSSSQHPSEVQHLVAKVLNQPFNYITVEMRRMGGAFGGKETQAAPWACLAALAAYYTGRSVKIRLARSDDFKSTGKRHPFYNTYQVGFDDNGLITGVDIDINGYCGYSPDLSDAIVDRALFHADNAYYYPNAHINGNRCKTNTVSNTAFRGFGGPQGMIMAEQLVDDIAYYLGKDPLEIRKLNLYAPGRDLTPYKQKVEQFILQDMIAQMEQESDYWARKAAIESFNKTSPIIKKGLSLTPVKFGISFTVQHLNQAGALVVIYSDGTVHVNHGGTEMGQGLNTKIAQIVAQTLSIDMQYILVNATRTDKVPNTSPTAASSGTDLNGMAALNAANTIKERLFEFAATHFDVKPDSLALVDNQLTHEKGQISFAELINLAYLNRISLSSTGFYATPEIYYDREKAEGHPFFYYAYGIALSEVEIDVLTGENTVTRVDILHDVGNSINPALDVGQIEGAFIQGMGWLTTEDLSWNDNGVLASNAPATYKIPAIGDTPAEFNVTLYDSKNPATTVFKSKAVGEPPFMLGISVWSALRNAVASITDYQFAPSLNTPATAECVLGAVQVAKDWLQDQKSEKQGTDKKGTGDA</sequence>
<organism evidence="2 3">
    <name type="scientific">Psychromonas arctica</name>
    <dbReference type="NCBI Taxonomy" id="168275"/>
    <lineage>
        <taxon>Bacteria</taxon>
        <taxon>Pseudomonadati</taxon>
        <taxon>Pseudomonadota</taxon>
        <taxon>Gammaproteobacteria</taxon>
        <taxon>Alteromonadales</taxon>
        <taxon>Psychromonadaceae</taxon>
        <taxon>Psychromonas</taxon>
    </lineage>
</organism>
<dbReference type="RefSeq" id="WP_341626779.1">
    <property type="nucleotide sequence ID" value="NZ_JBAKBA010000004.1"/>
</dbReference>
<evidence type="ECO:0000313" key="3">
    <source>
        <dbReference type="Proteomes" id="UP001366060"/>
    </source>
</evidence>
<dbReference type="InterPro" id="IPR008274">
    <property type="entry name" value="AldOxase/xan_DH_MoCoBD1"/>
</dbReference>
<dbReference type="NCBIfam" id="TIGR02965">
    <property type="entry name" value="xanthine_xdhB"/>
    <property type="match status" value="1"/>
</dbReference>
<dbReference type="Proteomes" id="UP001366060">
    <property type="component" value="Unassembled WGS sequence"/>
</dbReference>
<dbReference type="Pfam" id="PF20256">
    <property type="entry name" value="MoCoBD_2"/>
    <property type="match status" value="1"/>
</dbReference>
<dbReference type="PANTHER" id="PTHR45444">
    <property type="entry name" value="XANTHINE DEHYDROGENASE"/>
    <property type="match status" value="1"/>
</dbReference>
<dbReference type="PANTHER" id="PTHR45444:SF3">
    <property type="entry name" value="XANTHINE DEHYDROGENASE"/>
    <property type="match status" value="1"/>
</dbReference>
<dbReference type="InterPro" id="IPR014309">
    <property type="entry name" value="Xanthine_DH_Mopterin-bd_su"/>
</dbReference>
<proteinExistence type="predicted"/>
<dbReference type="Pfam" id="PF02738">
    <property type="entry name" value="MoCoBD_1"/>
    <property type="match status" value="1"/>
</dbReference>
<keyword evidence="2" id="KW-0560">Oxidoreductase</keyword>
<comment type="caution">
    <text evidence="2">The sequence shown here is derived from an EMBL/GenBank/DDBJ whole genome shotgun (WGS) entry which is preliminary data.</text>
</comment>
<dbReference type="InterPro" id="IPR037165">
    <property type="entry name" value="AldOxase/xan_DH_Mopterin-bd_sf"/>
</dbReference>
<dbReference type="InterPro" id="IPR000674">
    <property type="entry name" value="Ald_Oxase/Xan_DH_a/b"/>
</dbReference>
<protein>
    <submittedName>
        <fullName evidence="2">Xanthine dehydrogenase molybdopterin binding subunit</fullName>
        <ecNumber evidence="2">1.17.1.4</ecNumber>
    </submittedName>
</protein>